<evidence type="ECO:0000313" key="2">
    <source>
        <dbReference type="Proteomes" id="UP001246858"/>
    </source>
</evidence>
<protein>
    <submittedName>
        <fullName evidence="1">TonB-linked SusC/RagA family outer membrane protein</fullName>
    </submittedName>
</protein>
<dbReference type="EMBL" id="JAVDTF010000001">
    <property type="protein sequence ID" value="MDR6782740.1"/>
    <property type="molecule type" value="Genomic_DNA"/>
</dbReference>
<reference evidence="1" key="1">
    <citation type="submission" date="2023-07" db="EMBL/GenBank/DDBJ databases">
        <title>Sorghum-associated microbial communities from plants grown in Nebraska, USA.</title>
        <authorList>
            <person name="Schachtman D."/>
        </authorList>
    </citation>
    <scope>NUCLEOTIDE SEQUENCE</scope>
    <source>
        <strain evidence="1">2697</strain>
    </source>
</reference>
<evidence type="ECO:0000313" key="1">
    <source>
        <dbReference type="EMBL" id="MDR6782740.1"/>
    </source>
</evidence>
<proteinExistence type="predicted"/>
<keyword evidence="2" id="KW-1185">Reference proteome</keyword>
<accession>A0ACC6KTQ8</accession>
<organism evidence="1 2">
    <name type="scientific">Pedobacter africanus</name>
    <dbReference type="NCBI Taxonomy" id="151894"/>
    <lineage>
        <taxon>Bacteria</taxon>
        <taxon>Pseudomonadati</taxon>
        <taxon>Bacteroidota</taxon>
        <taxon>Sphingobacteriia</taxon>
        <taxon>Sphingobacteriales</taxon>
        <taxon>Sphingobacteriaceae</taxon>
        <taxon>Pedobacter</taxon>
    </lineage>
</organism>
<sequence length="1198" mass="135602">MKINGKFGGYPFWGIPPKILRIMTSNPFFWVRSHYTLKQFLRAMKLTAIVMLVFLVQVSALTKAQITLNEKGTSLQKVLEKISKQTGYDLVYSNLDFKHTKPVTLTLSNVSIDAALQAAFKEQPVMYQVSGKTLMIKKKDEPSFLERIVDRFAAIDVRGRVVDEAKNPLPGATVKVKGKNQMTKTNSNGEFRLADVEENSVLEISYVGYRTREVKAAAQLGTLIMEIGNSQLDELSVVSTGYQGLPKERATGSFSKVDNDTFNRQISTDVISRLKGIAPSIFFDERSVNPKLTIRGQATIFGNDQPLIVVDNFPYEGDIRNINPNDIEDIDILKDAAAASIWGVRAGNGVIVIKTKKGKANQPMNISITANNTFGERPDLWYVSRMKPTDLIDIEKMLFEKGAYNTIISNTTVNRPYSPVIEILNDQKNNRITANEAKTRIDALRNYDLRKDMHDYLYQTSLNQQYAVNLSGGSEKYTYYFSSGFDKNRGAEIGNSLSRISLNSNQVFKPLKNLEISAGLAYNQNTQTTTNVVSMLNNMGQEKMYPYARLVDDNGNPAVVTKDHSTVLKQKALTEGLLNWDFLPLKELALQDNKYRQSEMRLNTAVKYAILPQLSAEARFQYENQLGRRRNFYDQESYAMRDQINKYTTFTNGVMTRNIPLGGRLDNTNTELNALNGRFQLNYDQKWNKHQVNAIGGFEVRETKSSGISSRQYGFDPNVGSSMLVDYLTRFTQYGKGGSATISNSDSYSGTVDRIRSYYMNGAYNYDLRYVISASARIDQSNLFGAQTNQKSVPLWSVGMKWNVNKEEFYKLDWLPELSLRSTYGYSGNIDRTTTAYTTARLSRNSNNSLPNADLVTPPNKELRWERNAMWNIGLDFGFKHNRLIGSIEYFNRTGTDLIGNGEIDPTTGFTSYRGNVANMKGRGIDLEINSINIRSKSFNWQTSAIFSYAKDEITKYQRIATISSFISVNDFSIGRTPSGYAPVVGRPLFSVYSYPWAGLDPNTGQPRGYLNGDPSSQYSQITSYLSQDPANNLIFNGNALAPYFGALRNTFDYKGIELSFNITYRFGYYFRSNTIMYSALYTYFDHGDFYRRWQKPGDELITNVPAMRYPADLQADDYYRFSEAMISKGDHIRLQDLTLAYNFRGVALQKLKIKNLKLFAYANNLGILWRANKVNMDPDFPTMKPARTLAFGINCGF</sequence>
<name>A0ACC6KTQ8_9SPHI</name>
<comment type="caution">
    <text evidence="1">The sequence shown here is derived from an EMBL/GenBank/DDBJ whole genome shotgun (WGS) entry which is preliminary data.</text>
</comment>
<gene>
    <name evidence="1" type="ORF">J2X78_001292</name>
</gene>
<dbReference type="Proteomes" id="UP001246858">
    <property type="component" value="Unassembled WGS sequence"/>
</dbReference>